<dbReference type="InterPro" id="IPR013249">
    <property type="entry name" value="RNA_pol_sigma70_r4_t2"/>
</dbReference>
<dbReference type="InterPro" id="IPR014284">
    <property type="entry name" value="RNA_pol_sigma-70_dom"/>
</dbReference>
<dbReference type="EMBL" id="JABJRC010000017">
    <property type="protein sequence ID" value="NOL45837.1"/>
    <property type="molecule type" value="Genomic_DNA"/>
</dbReference>
<dbReference type="GO" id="GO:0016987">
    <property type="term" value="F:sigma factor activity"/>
    <property type="evidence" value="ECO:0007669"/>
    <property type="project" value="UniProtKB-KW"/>
</dbReference>
<keyword evidence="2" id="KW-0805">Transcription regulation</keyword>
<dbReference type="SUPFAM" id="SSF88659">
    <property type="entry name" value="Sigma3 and sigma4 domains of RNA polymerase sigma factors"/>
    <property type="match status" value="1"/>
</dbReference>
<proteinExistence type="inferred from homology"/>
<evidence type="ECO:0000256" key="4">
    <source>
        <dbReference type="ARBA" id="ARBA00023163"/>
    </source>
</evidence>
<organism evidence="8 9">
    <name type="scientific">Kribbella sandramycini</name>
    <dbReference type="NCBI Taxonomy" id="60450"/>
    <lineage>
        <taxon>Bacteria</taxon>
        <taxon>Bacillati</taxon>
        <taxon>Actinomycetota</taxon>
        <taxon>Actinomycetes</taxon>
        <taxon>Propionibacteriales</taxon>
        <taxon>Kribbellaceae</taxon>
        <taxon>Kribbella</taxon>
    </lineage>
</organism>
<dbReference type="InterPro" id="IPR007627">
    <property type="entry name" value="RNA_pol_sigma70_r2"/>
</dbReference>
<feature type="domain" description="RNA polymerase sigma-70 region 2" evidence="5">
    <location>
        <begin position="27"/>
        <end position="95"/>
    </location>
</feature>
<dbReference type="Pfam" id="PF04542">
    <property type="entry name" value="Sigma70_r2"/>
    <property type="match status" value="1"/>
</dbReference>
<dbReference type="Proteomes" id="UP000534306">
    <property type="component" value="Unassembled WGS sequence"/>
</dbReference>
<dbReference type="PANTHER" id="PTHR43133:SF25">
    <property type="entry name" value="RNA POLYMERASE SIGMA FACTOR RFAY-RELATED"/>
    <property type="match status" value="1"/>
</dbReference>
<evidence type="ECO:0000256" key="1">
    <source>
        <dbReference type="ARBA" id="ARBA00010641"/>
    </source>
</evidence>
<evidence type="ECO:0000259" key="6">
    <source>
        <dbReference type="Pfam" id="PF08281"/>
    </source>
</evidence>
<dbReference type="NCBIfam" id="TIGR02937">
    <property type="entry name" value="sigma70-ECF"/>
    <property type="match status" value="1"/>
</dbReference>
<comment type="caution">
    <text evidence="8">The sequence shown here is derived from an EMBL/GenBank/DDBJ whole genome shotgun (WGS) entry which is preliminary data.</text>
</comment>
<dbReference type="InterPro" id="IPR036388">
    <property type="entry name" value="WH-like_DNA-bd_sf"/>
</dbReference>
<gene>
    <name evidence="7" type="ORF">HNR71_005881</name>
    <name evidence="8" type="ORF">HPO96_36895</name>
</gene>
<keyword evidence="4" id="KW-0804">Transcription</keyword>
<dbReference type="AlphaFoldDB" id="A0A7Y4L9N6"/>
<evidence type="ECO:0000313" key="7">
    <source>
        <dbReference type="EMBL" id="MBB6570244.1"/>
    </source>
</evidence>
<dbReference type="GO" id="GO:0006352">
    <property type="term" value="P:DNA-templated transcription initiation"/>
    <property type="evidence" value="ECO:0007669"/>
    <property type="project" value="InterPro"/>
</dbReference>
<keyword evidence="3" id="KW-0731">Sigma factor</keyword>
<dbReference type="Gene3D" id="1.10.10.10">
    <property type="entry name" value="Winged helix-like DNA-binding domain superfamily/Winged helix DNA-binding domain"/>
    <property type="match status" value="1"/>
</dbReference>
<dbReference type="Pfam" id="PF08281">
    <property type="entry name" value="Sigma70_r4_2"/>
    <property type="match status" value="1"/>
</dbReference>
<dbReference type="InterPro" id="IPR013325">
    <property type="entry name" value="RNA_pol_sigma_r2"/>
</dbReference>
<dbReference type="InterPro" id="IPR039425">
    <property type="entry name" value="RNA_pol_sigma-70-like"/>
</dbReference>
<dbReference type="RefSeq" id="WP_171679133.1">
    <property type="nucleotide sequence ID" value="NZ_BAAAGT010000020.1"/>
</dbReference>
<evidence type="ECO:0000259" key="5">
    <source>
        <dbReference type="Pfam" id="PF04542"/>
    </source>
</evidence>
<reference evidence="8 9" key="1">
    <citation type="submission" date="2020-05" db="EMBL/GenBank/DDBJ databases">
        <title>Genome sequence of Kribbella sandramycini ATCC 39419.</title>
        <authorList>
            <person name="Maclea K.S."/>
            <person name="Fair J.L."/>
        </authorList>
    </citation>
    <scope>NUCLEOTIDE SEQUENCE [LARGE SCALE GENOMIC DNA]</scope>
    <source>
        <strain evidence="8 9">ATCC 39419</strain>
    </source>
</reference>
<accession>A0A7Y4L9N6</accession>
<evidence type="ECO:0000313" key="8">
    <source>
        <dbReference type="EMBL" id="NOL45837.1"/>
    </source>
</evidence>
<reference evidence="7 10" key="2">
    <citation type="submission" date="2020-08" db="EMBL/GenBank/DDBJ databases">
        <title>Sequencing the genomes of 1000 actinobacteria strains.</title>
        <authorList>
            <person name="Klenk H.-P."/>
        </authorList>
    </citation>
    <scope>NUCLEOTIDE SEQUENCE [LARGE SCALE GENOMIC DNA]</scope>
    <source>
        <strain evidence="7 10">DSM 15626</strain>
    </source>
</reference>
<name>A0A7Y4L9N6_9ACTN</name>
<evidence type="ECO:0000256" key="2">
    <source>
        <dbReference type="ARBA" id="ARBA00023015"/>
    </source>
</evidence>
<dbReference type="InterPro" id="IPR013324">
    <property type="entry name" value="RNA_pol_sigma_r3/r4-like"/>
</dbReference>
<evidence type="ECO:0000256" key="3">
    <source>
        <dbReference type="ARBA" id="ARBA00023082"/>
    </source>
</evidence>
<evidence type="ECO:0000313" key="10">
    <source>
        <dbReference type="Proteomes" id="UP000553957"/>
    </source>
</evidence>
<dbReference type="GO" id="GO:0003677">
    <property type="term" value="F:DNA binding"/>
    <property type="evidence" value="ECO:0007669"/>
    <property type="project" value="InterPro"/>
</dbReference>
<dbReference type="Gene3D" id="1.10.1740.10">
    <property type="match status" value="1"/>
</dbReference>
<keyword evidence="9" id="KW-1185">Reference proteome</keyword>
<protein>
    <submittedName>
        <fullName evidence="8">RNA polymerase sigma factor</fullName>
    </submittedName>
    <submittedName>
        <fullName evidence="7">RNA polymerase sigma-70 factor (ECF subfamily)</fullName>
    </submittedName>
</protein>
<sequence>MTESPEAGRAGPARPPDGPIAGFEAVYRANFGCVTGFFARRSTDPQEVADLTSDTFVQAIRSFASFDAARGTPRAWLLGIARNVFARHCESRTRTQDVAARLAGRRPIDIDEAAELVVRIDAERAGRVLFERLASLSAADREVVELVDLIGLAPSEAAAALQVSPGALRIRLFRARQRLRAAAGQKKGED</sequence>
<evidence type="ECO:0000313" key="9">
    <source>
        <dbReference type="Proteomes" id="UP000534306"/>
    </source>
</evidence>
<dbReference type="EMBL" id="JACHKF010000001">
    <property type="protein sequence ID" value="MBB6570244.1"/>
    <property type="molecule type" value="Genomic_DNA"/>
</dbReference>
<comment type="similarity">
    <text evidence="1">Belongs to the sigma-70 factor family. ECF subfamily.</text>
</comment>
<dbReference type="Proteomes" id="UP000553957">
    <property type="component" value="Unassembled WGS sequence"/>
</dbReference>
<feature type="domain" description="RNA polymerase sigma factor 70 region 4 type 2" evidence="6">
    <location>
        <begin position="131"/>
        <end position="179"/>
    </location>
</feature>
<dbReference type="PANTHER" id="PTHR43133">
    <property type="entry name" value="RNA POLYMERASE ECF-TYPE SIGMA FACTO"/>
    <property type="match status" value="1"/>
</dbReference>
<dbReference type="SUPFAM" id="SSF88946">
    <property type="entry name" value="Sigma2 domain of RNA polymerase sigma factors"/>
    <property type="match status" value="1"/>
</dbReference>